<dbReference type="Proteomes" id="UP000436047">
    <property type="component" value="Unassembled WGS sequence"/>
</dbReference>
<sequence length="477" mass="55704">MLFDIIPENFFHPLAAPGKLVYWECICRLFAVTNRQLSFGVERDVLVDELQFYFDSTMAAQMPEEELDPGDGMALADSADMAGGMNSRDKANFILRRLERYGWISVDTDHSYVQRVNFRDYAVQVMKTLLAISEEKRTEYQGYIYTIYSLARAGLENPGIGLLQIVENTDALITGLKSLNANIKRYIDELTKHSTVAEIMDALLNDYYTNVVDKAYHRLLTSDNVSKFRPEILERLESNSRSVRFLNKAAGEIAELREISEEEAREEVLSMLHEVIDAFRQMDEILSEINKKNTRYQRAAINRARFLLSSGEDVRGQLKDILIFLNERITEKKLDYNAVYELEEMDRLIKLFSWEYLDTDSLYAPVEGKKEFIPEVMESFEANEELREEKRRRMEEKLARILSPEKINAYVKEMLGDRQVMAASEFPVSEGDTFIRLIYIRLYGQRKNMDYTLELKNMTEKCGFRFRDFLIRRKEGR</sequence>
<evidence type="ECO:0008006" key="3">
    <source>
        <dbReference type="Google" id="ProtNLM"/>
    </source>
</evidence>
<evidence type="ECO:0000313" key="2">
    <source>
        <dbReference type="Proteomes" id="UP000436047"/>
    </source>
</evidence>
<keyword evidence="2" id="KW-1185">Reference proteome</keyword>
<dbReference type="Pfam" id="PF18982">
    <property type="entry name" value="JetA"/>
    <property type="match status" value="1"/>
</dbReference>
<gene>
    <name evidence="1" type="ORF">FYJ45_28105</name>
</gene>
<reference evidence="1 2" key="1">
    <citation type="submission" date="2019-08" db="EMBL/GenBank/DDBJ databases">
        <title>In-depth cultivation of the pig gut microbiome towards novel bacterial diversity and tailored functional studies.</title>
        <authorList>
            <person name="Wylensek D."/>
            <person name="Hitch T.C.A."/>
            <person name="Clavel T."/>
        </authorList>
    </citation>
    <scope>NUCLEOTIDE SEQUENCE [LARGE SCALE GENOMIC DNA]</scope>
    <source>
        <strain evidence="1 2">WCA-389-WT-23B</strain>
    </source>
</reference>
<protein>
    <recommendedName>
        <fullName evidence="3">TIGR02677 family protein</fullName>
    </recommendedName>
</protein>
<accession>A0A6N7WBG3</accession>
<evidence type="ECO:0000313" key="1">
    <source>
        <dbReference type="EMBL" id="MSS91932.1"/>
    </source>
</evidence>
<proteinExistence type="predicted"/>
<dbReference type="AlphaFoldDB" id="A0A6N7WBG3"/>
<dbReference type="GeneID" id="86056847"/>
<name>A0A6N7WBG3_9FIRM</name>
<organism evidence="1 2">
    <name type="scientific">Eisenbergiella porci</name>
    <dbReference type="NCBI Taxonomy" id="2652274"/>
    <lineage>
        <taxon>Bacteria</taxon>
        <taxon>Bacillati</taxon>
        <taxon>Bacillota</taxon>
        <taxon>Clostridia</taxon>
        <taxon>Lachnospirales</taxon>
        <taxon>Lachnospiraceae</taxon>
        <taxon>Eisenbergiella</taxon>
    </lineage>
</organism>
<dbReference type="InterPro" id="IPR043773">
    <property type="entry name" value="JetA"/>
</dbReference>
<dbReference type="EMBL" id="VUMI01000091">
    <property type="protein sequence ID" value="MSS91932.1"/>
    <property type="molecule type" value="Genomic_DNA"/>
</dbReference>
<comment type="caution">
    <text evidence="1">The sequence shown here is derived from an EMBL/GenBank/DDBJ whole genome shotgun (WGS) entry which is preliminary data.</text>
</comment>
<dbReference type="RefSeq" id="WP_154468268.1">
    <property type="nucleotide sequence ID" value="NZ_JAXDZL010000191.1"/>
</dbReference>